<evidence type="ECO:0000256" key="6">
    <source>
        <dbReference type="PIRSR" id="PIRSR005091-1"/>
    </source>
</evidence>
<keyword evidence="4 9" id="KW-1133">Transmembrane helix</keyword>
<dbReference type="Gene3D" id="3.40.720.10">
    <property type="entry name" value="Alkaline Phosphatase, subunit A"/>
    <property type="match status" value="1"/>
</dbReference>
<evidence type="ECO:0000256" key="7">
    <source>
        <dbReference type="PIRSR" id="PIRSR005091-2"/>
    </source>
</evidence>
<evidence type="ECO:0000259" key="10">
    <source>
        <dbReference type="Pfam" id="PF00884"/>
    </source>
</evidence>
<feature type="transmembrane region" description="Helical" evidence="9">
    <location>
        <begin position="45"/>
        <end position="73"/>
    </location>
</feature>
<feature type="domain" description="Sulfatase N-terminal" evidence="10">
    <location>
        <begin position="279"/>
        <end position="552"/>
    </location>
</feature>
<dbReference type="AlphaFoldDB" id="A0A2M9ZRL7"/>
<evidence type="ECO:0000313" key="11">
    <source>
        <dbReference type="EMBL" id="PJZ71151.1"/>
    </source>
</evidence>
<dbReference type="OrthoDB" id="5901192at2"/>
<dbReference type="PIRSF" id="PIRSF005091">
    <property type="entry name" value="Mmb_sulf_HI1246"/>
    <property type="match status" value="1"/>
</dbReference>
<evidence type="ECO:0000256" key="9">
    <source>
        <dbReference type="SAM" id="Phobius"/>
    </source>
</evidence>
<dbReference type="SUPFAM" id="SSF53649">
    <property type="entry name" value="Alkaline phosphatase-like"/>
    <property type="match status" value="1"/>
</dbReference>
<evidence type="ECO:0000256" key="3">
    <source>
        <dbReference type="ARBA" id="ARBA00022692"/>
    </source>
</evidence>
<dbReference type="CDD" id="cd16015">
    <property type="entry name" value="LTA_synthase"/>
    <property type="match status" value="1"/>
</dbReference>
<dbReference type="EMBL" id="NPDZ01000001">
    <property type="protein sequence ID" value="PJZ74684.1"/>
    <property type="molecule type" value="Genomic_DNA"/>
</dbReference>
<keyword evidence="5 9" id="KW-0472">Membrane</keyword>
<name>A0A2M9ZRL7_9LEPT</name>
<dbReference type="RefSeq" id="WP_100712093.1">
    <property type="nucleotide sequence ID" value="NZ_NPDY01000001.1"/>
</dbReference>
<accession>A0A2M9ZRL7</accession>
<comment type="caution">
    <text evidence="12">The sequence shown here is derived from an EMBL/GenBank/DDBJ whole genome shotgun (WGS) entry which is preliminary data.</text>
</comment>
<keyword evidence="13" id="KW-1185">Reference proteome</keyword>
<feature type="binding site" evidence="8">
    <location>
        <position position="287"/>
    </location>
    <ligand>
        <name>Mn(2+)</name>
        <dbReference type="ChEBI" id="CHEBI:29035"/>
    </ligand>
</feature>
<feature type="binding site" evidence="8">
    <location>
        <position position="504"/>
    </location>
    <ligand>
        <name>Mn(2+)</name>
        <dbReference type="ChEBI" id="CHEBI:29035"/>
    </ligand>
</feature>
<feature type="transmembrane region" description="Helical" evidence="9">
    <location>
        <begin position="177"/>
        <end position="195"/>
    </location>
</feature>
<feature type="transmembrane region" description="Helical" evidence="9">
    <location>
        <begin position="85"/>
        <end position="108"/>
    </location>
</feature>
<dbReference type="Gene3D" id="3.30.1120.80">
    <property type="match status" value="1"/>
</dbReference>
<dbReference type="InterPro" id="IPR000917">
    <property type="entry name" value="Sulfatase_N"/>
</dbReference>
<feature type="active site" evidence="6">
    <location>
        <position position="331"/>
    </location>
</feature>
<organism evidence="12 14">
    <name type="scientific">Leptospira perolatii</name>
    <dbReference type="NCBI Taxonomy" id="2023191"/>
    <lineage>
        <taxon>Bacteria</taxon>
        <taxon>Pseudomonadati</taxon>
        <taxon>Spirochaetota</taxon>
        <taxon>Spirochaetia</taxon>
        <taxon>Leptospirales</taxon>
        <taxon>Leptospiraceae</taxon>
        <taxon>Leptospira</taxon>
    </lineage>
</organism>
<keyword evidence="7" id="KW-0479">Metal-binding</keyword>
<dbReference type="InterPro" id="IPR050448">
    <property type="entry name" value="OpgB/LTA_synthase_biosynth"/>
</dbReference>
<dbReference type="Proteomes" id="UP000231990">
    <property type="component" value="Unassembled WGS sequence"/>
</dbReference>
<dbReference type="GO" id="GO:0005886">
    <property type="term" value="C:plasma membrane"/>
    <property type="evidence" value="ECO:0007669"/>
    <property type="project" value="UniProtKB-SubCell"/>
</dbReference>
<feature type="transmembrane region" description="Helical" evidence="9">
    <location>
        <begin position="12"/>
        <end position="33"/>
    </location>
</feature>
<sequence>MKKLPSNLKLILGYAAYFAVILILYKLAFLWIYAYRLEGVGLTEILHAMLVGFRFDLSVIAMLLGLFAVLSAVPYLNRFKIYRFFWGYTPILISIWMIAHLVADIIYYENANKHIGYEGFVFLGKDLGVILKSAFEQNTGLVIVTLIFLLVFLPVSTWLFVRYTPYKYEPGHWKSELAQLPIVLICVIVLIRGGLQETPLRASHAIISTHNFVNNIGLNGIFTSIMDLKSQSIPKFLVLDSNEAVSIVRNEIQYEGAEFVSDRYPLLRKQNGTNRSTPPNIVLILLENWTGKFIRPISDGIVEGKELTPNFNKLLRKGRFYTNFFASGGRTTNGMMSVLTGIPDRPGLTVVRTHQVLGNFSGIGSIFKRMGYDTYFVTGGDLTFDNKATLMPHWGFDTVIGEKEIAKLNRFTLGAWGYDDADVLRLLHEKISASKKPFLGVGLTLSTHYPYRVPADRFRIYDSSIRDYDFLNVYHYADWAVQEFVNLAEKSNYFKNTIFVFVADHTHHRYLDYYEDRNIPFLIYAPGRIKPAIDDRYASQLDVIPTILGLVGKEAYFTAMGRDLFSPKKTESAYFAYGNLFGWIEKNLFYIQFVDGNRNLKYTVYPPRGQSNECDVDISICESNNRKGKAFLNLSYDLLNKNIVFPSEEELEKGNIK</sequence>
<gene>
    <name evidence="11" type="ORF">CH360_01135</name>
    <name evidence="12" type="ORF">CH373_01135</name>
</gene>
<dbReference type="Pfam" id="PF00884">
    <property type="entry name" value="Sulfatase"/>
    <property type="match status" value="1"/>
</dbReference>
<keyword evidence="7" id="KW-0464">Manganese</keyword>
<evidence type="ECO:0000313" key="13">
    <source>
        <dbReference type="Proteomes" id="UP000231962"/>
    </source>
</evidence>
<evidence type="ECO:0000256" key="2">
    <source>
        <dbReference type="ARBA" id="ARBA00022475"/>
    </source>
</evidence>
<feature type="transmembrane region" description="Helical" evidence="9">
    <location>
        <begin position="141"/>
        <end position="161"/>
    </location>
</feature>
<dbReference type="InterPro" id="IPR017850">
    <property type="entry name" value="Alkaline_phosphatase_core_sf"/>
</dbReference>
<feature type="binding site" evidence="8">
    <location>
        <position position="331"/>
    </location>
    <ligand>
        <name>Mn(2+)</name>
        <dbReference type="ChEBI" id="CHEBI:29035"/>
    </ligand>
</feature>
<evidence type="ECO:0000313" key="14">
    <source>
        <dbReference type="Proteomes" id="UP000231990"/>
    </source>
</evidence>
<proteinExistence type="predicted"/>
<evidence type="ECO:0000313" key="12">
    <source>
        <dbReference type="EMBL" id="PJZ74684.1"/>
    </source>
</evidence>
<dbReference type="Proteomes" id="UP000231962">
    <property type="component" value="Unassembled WGS sequence"/>
</dbReference>
<evidence type="ECO:0000256" key="8">
    <source>
        <dbReference type="PIRSR" id="PIRSR005091-3"/>
    </source>
</evidence>
<dbReference type="PANTHER" id="PTHR47371">
    <property type="entry name" value="LIPOTEICHOIC ACID SYNTHASE"/>
    <property type="match status" value="1"/>
</dbReference>
<evidence type="ECO:0000256" key="4">
    <source>
        <dbReference type="ARBA" id="ARBA00022989"/>
    </source>
</evidence>
<dbReference type="GO" id="GO:0046872">
    <property type="term" value="F:metal ion binding"/>
    <property type="evidence" value="ECO:0007669"/>
    <property type="project" value="UniProtKB-KW"/>
</dbReference>
<evidence type="ECO:0000256" key="1">
    <source>
        <dbReference type="ARBA" id="ARBA00004651"/>
    </source>
</evidence>
<dbReference type="EMBL" id="NPDY01000001">
    <property type="protein sequence ID" value="PJZ71151.1"/>
    <property type="molecule type" value="Genomic_DNA"/>
</dbReference>
<dbReference type="PANTHER" id="PTHR47371:SF3">
    <property type="entry name" value="PHOSPHOGLYCEROL TRANSFERASE I"/>
    <property type="match status" value="1"/>
</dbReference>
<keyword evidence="3 9" id="KW-0812">Transmembrane</keyword>
<dbReference type="InterPro" id="IPR012160">
    <property type="entry name" value="LtaS-like"/>
</dbReference>
<keyword evidence="2" id="KW-1003">Cell membrane</keyword>
<reference evidence="13 14" key="1">
    <citation type="submission" date="2017-07" db="EMBL/GenBank/DDBJ databases">
        <title>Leptospira spp. isolated from tropical soils.</title>
        <authorList>
            <person name="Thibeaux R."/>
            <person name="Iraola G."/>
            <person name="Ferres I."/>
            <person name="Bierque E."/>
            <person name="Girault D."/>
            <person name="Soupe-Gilbert M.-E."/>
            <person name="Picardeau M."/>
            <person name="Goarant C."/>
        </authorList>
    </citation>
    <scope>NUCLEOTIDE SEQUENCE [LARGE SCALE GENOMIC DNA]</scope>
    <source>
        <strain evidence="12 14">FH1-B-B1</strain>
        <strain evidence="11 13">FH1-B-C1</strain>
    </source>
</reference>
<comment type="subcellular location">
    <subcellularLocation>
        <location evidence="1">Cell membrane</location>
        <topology evidence="1">Multi-pass membrane protein</topology>
    </subcellularLocation>
</comment>
<evidence type="ECO:0000256" key="5">
    <source>
        <dbReference type="ARBA" id="ARBA00023136"/>
    </source>
</evidence>
<feature type="binding site" evidence="7">
    <location>
        <position position="448"/>
    </location>
    <ligand>
        <name>substrate</name>
    </ligand>
</feature>
<protein>
    <submittedName>
        <fullName evidence="12">Alkaline phosphatase</fullName>
    </submittedName>
</protein>
<feature type="binding site" evidence="8">
    <location>
        <position position="505"/>
    </location>
    <ligand>
        <name>Mn(2+)</name>
        <dbReference type="ChEBI" id="CHEBI:29035"/>
    </ligand>
</feature>